<evidence type="ECO:0000256" key="9">
    <source>
        <dbReference type="PIRNR" id="PIRNR038994"/>
    </source>
</evidence>
<organism evidence="14 15">
    <name type="scientific">Candidatus Fusicatenibacter intestinigallinarum</name>
    <dbReference type="NCBI Taxonomy" id="2838598"/>
    <lineage>
        <taxon>Bacteria</taxon>
        <taxon>Bacillati</taxon>
        <taxon>Bacillota</taxon>
        <taxon>Clostridia</taxon>
        <taxon>Lachnospirales</taxon>
        <taxon>Lachnospiraceae</taxon>
        <taxon>Fusicatenibacter</taxon>
    </lineage>
</organism>
<dbReference type="InterPro" id="IPR032466">
    <property type="entry name" value="Metal_Hydrolase"/>
</dbReference>
<feature type="binding site" evidence="12">
    <location>
        <position position="193"/>
    </location>
    <ligand>
        <name>Zn(2+)</name>
        <dbReference type="ChEBI" id="CHEBI:29105"/>
    </ligand>
</feature>
<dbReference type="SUPFAM" id="SSF51556">
    <property type="entry name" value="Metallo-dependent hydrolases"/>
    <property type="match status" value="1"/>
</dbReference>
<dbReference type="EC" id="3.5.1.25" evidence="2"/>
<evidence type="ECO:0000256" key="1">
    <source>
        <dbReference type="ARBA" id="ARBA00010716"/>
    </source>
</evidence>
<reference evidence="14" key="1">
    <citation type="journal article" date="2021" name="PeerJ">
        <title>Extensive microbial diversity within the chicken gut microbiome revealed by metagenomics and culture.</title>
        <authorList>
            <person name="Gilroy R."/>
            <person name="Ravi A."/>
            <person name="Getino M."/>
            <person name="Pursley I."/>
            <person name="Horton D.L."/>
            <person name="Alikhan N.F."/>
            <person name="Baker D."/>
            <person name="Gharbi K."/>
            <person name="Hall N."/>
            <person name="Watson M."/>
            <person name="Adriaenssens E.M."/>
            <person name="Foster-Nyarko E."/>
            <person name="Jarju S."/>
            <person name="Secka A."/>
            <person name="Antonio M."/>
            <person name="Oren A."/>
            <person name="Chaudhuri R.R."/>
            <person name="La Ragione R."/>
            <person name="Hildebrand F."/>
            <person name="Pallen M.J."/>
        </authorList>
    </citation>
    <scope>NUCLEOTIDE SEQUENCE</scope>
    <source>
        <strain evidence="14">CHK185-5351</strain>
    </source>
</reference>
<evidence type="ECO:0000256" key="12">
    <source>
        <dbReference type="PIRSR" id="PIRSR038994-3"/>
    </source>
</evidence>
<dbReference type="NCBIfam" id="TIGR00221">
    <property type="entry name" value="nagA"/>
    <property type="match status" value="1"/>
</dbReference>
<evidence type="ECO:0000256" key="5">
    <source>
        <dbReference type="ARBA" id="ARBA00022801"/>
    </source>
</evidence>
<comment type="caution">
    <text evidence="14">The sequence shown here is derived from an EMBL/GenBank/DDBJ whole genome shotgun (WGS) entry which is preliminary data.</text>
</comment>
<dbReference type="GO" id="GO:0008448">
    <property type="term" value="F:N-acetylglucosamine-6-phosphate deacetylase activity"/>
    <property type="evidence" value="ECO:0007669"/>
    <property type="project" value="UniProtKB-EC"/>
</dbReference>
<comment type="pathway">
    <text evidence="8">Amino-sugar metabolism; N-acetylneuraminate degradation; D-fructose 6-phosphate from N-acetylneuraminate: step 4/5.</text>
</comment>
<sequence>MKVLKNKTIYAGNGKTECGYIRYDTIIAETGPMSEFIPQEDDEEVLTEACTVIPGFIDVHSHGGYGFDSMNASPEEIDTMVRRMTAEEGITSYFCTTMTQSYEQIETAMKNIRAAAEQNPVIQGIHVEGPFVSANYKGAQNEEYIRKPDARALARWNDLSGGRIRIVTYAPEEASPDFEHWCLASGILPSAGHSCATYDLLRRSKARHVTHLYNAQRGLNHREPGVTGYGLLTDGVMAELICDGIHIRPEMIRLAHRVKGSSGIELITDSMRAKGMPDGKSELGGQTVYVKDGTARLEDGTIAGSVLRYIQAFRNIMQFAGVGIEDAVQMSSVNQAREFGLTQKGAIAAGRDADFVLLDDACTLKGTVSMGTLFLPSSGISPAAGK</sequence>
<dbReference type="AlphaFoldDB" id="A0A9D2NB55"/>
<evidence type="ECO:0000256" key="11">
    <source>
        <dbReference type="PIRSR" id="PIRSR038994-2"/>
    </source>
</evidence>
<dbReference type="SUPFAM" id="SSF51338">
    <property type="entry name" value="Composite domain of metallo-dependent hydrolases"/>
    <property type="match status" value="1"/>
</dbReference>
<feature type="binding site" evidence="11">
    <location>
        <position position="139"/>
    </location>
    <ligand>
        <name>substrate</name>
    </ligand>
</feature>
<feature type="binding site" evidence="12">
    <location>
        <position position="128"/>
    </location>
    <ligand>
        <name>Zn(2+)</name>
        <dbReference type="ChEBI" id="CHEBI:29105"/>
    </ligand>
</feature>
<evidence type="ECO:0000256" key="10">
    <source>
        <dbReference type="PIRSR" id="PIRSR038994-1"/>
    </source>
</evidence>
<accession>A0A9D2NB55</accession>
<evidence type="ECO:0000256" key="4">
    <source>
        <dbReference type="ARBA" id="ARBA00022723"/>
    </source>
</evidence>
<dbReference type="FunFam" id="3.20.20.140:FF:000004">
    <property type="entry name" value="N-acetylglucosamine-6-phosphate deacetylase"/>
    <property type="match status" value="1"/>
</dbReference>
<feature type="binding site" evidence="11">
    <location>
        <position position="222"/>
    </location>
    <ligand>
        <name>substrate</name>
    </ligand>
</feature>
<dbReference type="InterPro" id="IPR006680">
    <property type="entry name" value="Amidohydro-rel"/>
</dbReference>
<dbReference type="EMBL" id="DWWU01000026">
    <property type="protein sequence ID" value="HJC15429.1"/>
    <property type="molecule type" value="Genomic_DNA"/>
</dbReference>
<dbReference type="GO" id="GO:0006046">
    <property type="term" value="P:N-acetylglucosamine catabolic process"/>
    <property type="evidence" value="ECO:0007669"/>
    <property type="project" value="TreeGrafter"/>
</dbReference>
<comment type="similarity">
    <text evidence="1 9">Belongs to the metallo-dependent hydrolases superfamily. NagA family.</text>
</comment>
<dbReference type="InterPro" id="IPR011059">
    <property type="entry name" value="Metal-dep_hydrolase_composite"/>
</dbReference>
<keyword evidence="6 9" id="KW-0119">Carbohydrate metabolism</keyword>
<dbReference type="Proteomes" id="UP000823849">
    <property type="component" value="Unassembled WGS sequence"/>
</dbReference>
<dbReference type="PIRSF" id="PIRSF038994">
    <property type="entry name" value="NagA"/>
    <property type="match status" value="1"/>
</dbReference>
<dbReference type="Pfam" id="PF01979">
    <property type="entry name" value="Amidohydro_1"/>
    <property type="match status" value="1"/>
</dbReference>
<dbReference type="InterPro" id="IPR003764">
    <property type="entry name" value="GlcNAc_6-P_deAcase"/>
</dbReference>
<dbReference type="Gene3D" id="3.20.20.140">
    <property type="entry name" value="Metal-dependent hydrolases"/>
    <property type="match status" value="1"/>
</dbReference>
<comment type="catalytic activity">
    <reaction evidence="7">
        <text>N-acetyl-D-glucosamine 6-phosphate + H2O = D-glucosamine 6-phosphate + acetate</text>
        <dbReference type="Rhea" id="RHEA:22936"/>
        <dbReference type="ChEBI" id="CHEBI:15377"/>
        <dbReference type="ChEBI" id="CHEBI:30089"/>
        <dbReference type="ChEBI" id="CHEBI:57513"/>
        <dbReference type="ChEBI" id="CHEBI:58725"/>
        <dbReference type="EC" id="3.5.1.25"/>
    </reaction>
</comment>
<evidence type="ECO:0000256" key="3">
    <source>
        <dbReference type="ARBA" id="ARBA00018029"/>
    </source>
</evidence>
<feature type="domain" description="Amidohydrolase-related" evidence="13">
    <location>
        <begin position="51"/>
        <end position="371"/>
    </location>
</feature>
<evidence type="ECO:0000256" key="7">
    <source>
        <dbReference type="ARBA" id="ARBA00047647"/>
    </source>
</evidence>
<dbReference type="GO" id="GO:0046872">
    <property type="term" value="F:metal ion binding"/>
    <property type="evidence" value="ECO:0007669"/>
    <property type="project" value="UniProtKB-KW"/>
</dbReference>
<dbReference type="Gene3D" id="2.30.40.10">
    <property type="entry name" value="Urease, subunit C, domain 1"/>
    <property type="match status" value="1"/>
</dbReference>
<feature type="binding site" evidence="11">
    <location>
        <position position="246"/>
    </location>
    <ligand>
        <name>substrate</name>
    </ligand>
</feature>
<evidence type="ECO:0000256" key="2">
    <source>
        <dbReference type="ARBA" id="ARBA00011899"/>
    </source>
</evidence>
<reference evidence="14" key="2">
    <citation type="submission" date="2021-04" db="EMBL/GenBank/DDBJ databases">
        <authorList>
            <person name="Gilroy R."/>
        </authorList>
    </citation>
    <scope>NUCLEOTIDE SEQUENCE</scope>
    <source>
        <strain evidence="14">CHK185-5351</strain>
    </source>
</reference>
<evidence type="ECO:0000259" key="13">
    <source>
        <dbReference type="Pfam" id="PF01979"/>
    </source>
</evidence>
<gene>
    <name evidence="14" type="primary">nagA</name>
    <name evidence="14" type="ORF">H9705_06330</name>
</gene>
<dbReference type="PANTHER" id="PTHR11113">
    <property type="entry name" value="N-ACETYLGLUCOSAMINE-6-PHOSPHATE DEACETYLASE"/>
    <property type="match status" value="1"/>
</dbReference>
<dbReference type="CDD" id="cd00854">
    <property type="entry name" value="NagA"/>
    <property type="match status" value="1"/>
</dbReference>
<keyword evidence="4 12" id="KW-0479">Metal-binding</keyword>
<name>A0A9D2NB55_9FIRM</name>
<feature type="binding site" evidence="12">
    <location>
        <position position="211"/>
    </location>
    <ligand>
        <name>Zn(2+)</name>
        <dbReference type="ChEBI" id="CHEBI:29105"/>
    </ligand>
</feature>
<dbReference type="PANTHER" id="PTHR11113:SF14">
    <property type="entry name" value="N-ACETYLGLUCOSAMINE-6-PHOSPHATE DEACETYLASE"/>
    <property type="match status" value="1"/>
</dbReference>
<evidence type="ECO:0000256" key="6">
    <source>
        <dbReference type="ARBA" id="ARBA00023277"/>
    </source>
</evidence>
<feature type="binding site" evidence="11">
    <location>
        <begin position="214"/>
        <end position="215"/>
    </location>
    <ligand>
        <name>substrate</name>
    </ligand>
</feature>
<feature type="binding site" evidence="11">
    <location>
        <begin position="302"/>
        <end position="304"/>
    </location>
    <ligand>
        <name>substrate</name>
    </ligand>
</feature>
<keyword evidence="5 9" id="KW-0378">Hydrolase</keyword>
<feature type="active site" description="Proton donor/acceptor" evidence="10">
    <location>
        <position position="269"/>
    </location>
</feature>
<proteinExistence type="inferred from homology"/>
<evidence type="ECO:0000256" key="8">
    <source>
        <dbReference type="ARBA" id="ARBA00060590"/>
    </source>
</evidence>
<comment type="cofactor">
    <cofactor evidence="12">
        <name>a divalent metal cation</name>
        <dbReference type="ChEBI" id="CHEBI:60240"/>
    </cofactor>
    <text evidence="12">Binds 1 divalent metal cation per subunit.</text>
</comment>
<protein>
    <recommendedName>
        <fullName evidence="3">N-acetylglucosamine-6-phosphate deacetylase</fullName>
        <ecNumber evidence="2">3.5.1.25</ecNumber>
    </recommendedName>
</protein>
<evidence type="ECO:0000313" key="15">
    <source>
        <dbReference type="Proteomes" id="UP000823849"/>
    </source>
</evidence>
<evidence type="ECO:0000313" key="14">
    <source>
        <dbReference type="EMBL" id="HJC15429.1"/>
    </source>
</evidence>